<accession>A0A7W7WHB4</accession>
<reference evidence="1 2" key="1">
    <citation type="submission" date="2020-08" db="EMBL/GenBank/DDBJ databases">
        <title>Sequencing the genomes of 1000 actinobacteria strains.</title>
        <authorList>
            <person name="Klenk H.-P."/>
        </authorList>
    </citation>
    <scope>NUCLEOTIDE SEQUENCE [LARGE SCALE GENOMIC DNA]</scope>
    <source>
        <strain evidence="1 2">DSM 44786</strain>
    </source>
</reference>
<organism evidence="1 2">
    <name type="scientific">Kitasatospora gansuensis</name>
    <dbReference type="NCBI Taxonomy" id="258050"/>
    <lineage>
        <taxon>Bacteria</taxon>
        <taxon>Bacillati</taxon>
        <taxon>Actinomycetota</taxon>
        <taxon>Actinomycetes</taxon>
        <taxon>Kitasatosporales</taxon>
        <taxon>Streptomycetaceae</taxon>
        <taxon>Kitasatospora</taxon>
    </lineage>
</organism>
<comment type="caution">
    <text evidence="1">The sequence shown here is derived from an EMBL/GenBank/DDBJ whole genome shotgun (WGS) entry which is preliminary data.</text>
</comment>
<dbReference type="RefSeq" id="WP_184915797.1">
    <property type="nucleotide sequence ID" value="NZ_JACHJR010000001.1"/>
</dbReference>
<evidence type="ECO:0000313" key="1">
    <source>
        <dbReference type="EMBL" id="MBB4947592.1"/>
    </source>
</evidence>
<sequence>MASSGPRGGGHDQTALDEIELTGELMIAASGSECERLAPERIDEVLLAGDEASAD</sequence>
<dbReference type="Proteomes" id="UP000573327">
    <property type="component" value="Unassembled WGS sequence"/>
</dbReference>
<keyword evidence="2" id="KW-1185">Reference proteome</keyword>
<evidence type="ECO:0000313" key="2">
    <source>
        <dbReference type="Proteomes" id="UP000573327"/>
    </source>
</evidence>
<name>A0A7W7WHB4_9ACTN</name>
<dbReference type="AlphaFoldDB" id="A0A7W7WHB4"/>
<dbReference type="EMBL" id="JACHJR010000001">
    <property type="protein sequence ID" value="MBB4947592.1"/>
    <property type="molecule type" value="Genomic_DNA"/>
</dbReference>
<protein>
    <submittedName>
        <fullName evidence="1">Uncharacterized protein</fullName>
    </submittedName>
</protein>
<proteinExistence type="predicted"/>
<gene>
    <name evidence="1" type="ORF">F4556_003127</name>
</gene>